<name>A0A830HSY7_9CHLO</name>
<keyword evidence="3" id="KW-1185">Reference proteome</keyword>
<accession>A0A830HSY7</accession>
<comment type="caution">
    <text evidence="2">The sequence shown here is derived from an EMBL/GenBank/DDBJ whole genome shotgun (WGS) entry which is preliminary data.</text>
</comment>
<reference evidence="2" key="1">
    <citation type="submission" date="2020-10" db="EMBL/GenBank/DDBJ databases">
        <title>Unveiling of a novel bifunctional photoreceptor, Dualchrome1, isolated from a cosmopolitan green alga.</title>
        <authorList>
            <person name="Suzuki S."/>
            <person name="Kawachi M."/>
        </authorList>
    </citation>
    <scope>NUCLEOTIDE SEQUENCE</scope>
    <source>
        <strain evidence="2">NIES 2893</strain>
    </source>
</reference>
<dbReference type="EMBL" id="BNJQ01000028">
    <property type="protein sequence ID" value="GHP10232.1"/>
    <property type="molecule type" value="Genomic_DNA"/>
</dbReference>
<dbReference type="Proteomes" id="UP000660262">
    <property type="component" value="Unassembled WGS sequence"/>
</dbReference>
<feature type="region of interest" description="Disordered" evidence="1">
    <location>
        <begin position="164"/>
        <end position="198"/>
    </location>
</feature>
<organism evidence="2 3">
    <name type="scientific">Pycnococcus provasolii</name>
    <dbReference type="NCBI Taxonomy" id="41880"/>
    <lineage>
        <taxon>Eukaryota</taxon>
        <taxon>Viridiplantae</taxon>
        <taxon>Chlorophyta</taxon>
        <taxon>Pseudoscourfieldiophyceae</taxon>
        <taxon>Pseudoscourfieldiales</taxon>
        <taxon>Pycnococcaceae</taxon>
        <taxon>Pycnococcus</taxon>
    </lineage>
</organism>
<evidence type="ECO:0000313" key="2">
    <source>
        <dbReference type="EMBL" id="GHP10232.1"/>
    </source>
</evidence>
<proteinExistence type="predicted"/>
<evidence type="ECO:0000256" key="1">
    <source>
        <dbReference type="SAM" id="MobiDB-lite"/>
    </source>
</evidence>
<feature type="compositionally biased region" description="Basic residues" evidence="1">
    <location>
        <begin position="165"/>
        <end position="182"/>
    </location>
</feature>
<sequence length="198" mass="22463">MPAEEDERDPVQGLGACLSANPAIALRLRLAIANALGESAPPSYLWRLGPIPPNDQLQESTGYDPNCKIICDLEKQKCAKITGEAFKKYESMDVERRKKKSVAYWKKEQKEKEEKKEKVKVHKVHKVKVQPTRDHKPDESSLASGLYNERESLIRELFPEESKMLAKHRKRSGGKHSRRRPRREGAADSGFAGDGDER</sequence>
<gene>
    <name evidence="2" type="ORF">PPROV_000896400</name>
</gene>
<protein>
    <submittedName>
        <fullName evidence="2">Uncharacterized protein</fullName>
    </submittedName>
</protein>
<dbReference type="AlphaFoldDB" id="A0A830HSY7"/>
<evidence type="ECO:0000313" key="3">
    <source>
        <dbReference type="Proteomes" id="UP000660262"/>
    </source>
</evidence>